<reference evidence="2" key="1">
    <citation type="journal article" date="2014" name="Int. J. Syst. Evol. Microbiol.">
        <title>Complete genome sequence of Corynebacterium casei LMG S-19264T (=DSM 44701T), isolated from a smear-ripened cheese.</title>
        <authorList>
            <consortium name="US DOE Joint Genome Institute (JGI-PGF)"/>
            <person name="Walter F."/>
            <person name="Albersmeier A."/>
            <person name="Kalinowski J."/>
            <person name="Ruckert C."/>
        </authorList>
    </citation>
    <scope>NUCLEOTIDE SEQUENCE</scope>
    <source>
        <strain evidence="2">KCTC 12368</strain>
    </source>
</reference>
<proteinExistence type="predicted"/>
<evidence type="ECO:0000313" key="2">
    <source>
        <dbReference type="EMBL" id="GGZ31335.1"/>
    </source>
</evidence>
<sequence length="155" mass="17962">MKPILNLIIIILAFSSCQFASSQSGEAQTPEKINERFFDLYASKGPGEALDYAFSTNAWMDKNQTSDVKVKLNEFTEQLGNYHGKEAISKRSVGENLLLYTFLIKYDRQAIRYMFIYYKPNNKWQVQKFQYDVNLETELIEAASAYRLNENLPCN</sequence>
<organism evidence="2 3">
    <name type="scientific">Echinicola pacifica</name>
    <dbReference type="NCBI Taxonomy" id="346377"/>
    <lineage>
        <taxon>Bacteria</taxon>
        <taxon>Pseudomonadati</taxon>
        <taxon>Bacteroidota</taxon>
        <taxon>Cytophagia</taxon>
        <taxon>Cytophagales</taxon>
        <taxon>Cyclobacteriaceae</taxon>
        <taxon>Echinicola</taxon>
    </lineage>
</organism>
<keyword evidence="3" id="KW-1185">Reference proteome</keyword>
<evidence type="ECO:0000313" key="3">
    <source>
        <dbReference type="Proteomes" id="UP000619457"/>
    </source>
</evidence>
<dbReference type="AlphaFoldDB" id="A0A918Q4D7"/>
<evidence type="ECO:0008006" key="4">
    <source>
        <dbReference type="Google" id="ProtNLM"/>
    </source>
</evidence>
<dbReference type="EMBL" id="BMWX01000004">
    <property type="protein sequence ID" value="GGZ31335.1"/>
    <property type="molecule type" value="Genomic_DNA"/>
</dbReference>
<dbReference type="RefSeq" id="WP_018474762.1">
    <property type="nucleotide sequence ID" value="NZ_BMWX01000004.1"/>
</dbReference>
<dbReference type="Proteomes" id="UP000619457">
    <property type="component" value="Unassembled WGS sequence"/>
</dbReference>
<evidence type="ECO:0000256" key="1">
    <source>
        <dbReference type="SAM" id="SignalP"/>
    </source>
</evidence>
<keyword evidence="1" id="KW-0732">Signal</keyword>
<reference evidence="2" key="2">
    <citation type="submission" date="2020-09" db="EMBL/GenBank/DDBJ databases">
        <authorList>
            <person name="Sun Q."/>
            <person name="Kim S."/>
        </authorList>
    </citation>
    <scope>NUCLEOTIDE SEQUENCE</scope>
    <source>
        <strain evidence="2">KCTC 12368</strain>
    </source>
</reference>
<protein>
    <recommendedName>
        <fullName evidence="4">DUF4878 domain-containing protein</fullName>
    </recommendedName>
</protein>
<gene>
    <name evidence="2" type="ORF">GCM10007049_25530</name>
</gene>
<accession>A0A918Q4D7</accession>
<comment type="caution">
    <text evidence="2">The sequence shown here is derived from an EMBL/GenBank/DDBJ whole genome shotgun (WGS) entry which is preliminary data.</text>
</comment>
<feature type="signal peptide" evidence="1">
    <location>
        <begin position="1"/>
        <end position="20"/>
    </location>
</feature>
<feature type="chain" id="PRO_5037600205" description="DUF4878 domain-containing protein" evidence="1">
    <location>
        <begin position="21"/>
        <end position="155"/>
    </location>
</feature>
<name>A0A918Q4D7_9BACT</name>
<dbReference type="PROSITE" id="PS51257">
    <property type="entry name" value="PROKAR_LIPOPROTEIN"/>
    <property type="match status" value="1"/>
</dbReference>